<sequence length="82" mass="9181">MLPPSPLLGERDLRTRFQRPTPIQSQAWPIVLQGMDLIGVAQTGTGKTLSYLIPGFIHLDSQPISREERNGPELIKVSQKIF</sequence>
<evidence type="ECO:0000313" key="3">
    <source>
        <dbReference type="Proteomes" id="UP000694387"/>
    </source>
</evidence>
<dbReference type="Ensembl" id="ENSEAST00005082791.1">
    <property type="protein sequence ID" value="ENSEASP00005044775.1"/>
    <property type="gene ID" value="ENSEASG00005034136.1"/>
</dbReference>
<dbReference type="Pfam" id="PF00270">
    <property type="entry name" value="DEAD"/>
    <property type="match status" value="1"/>
</dbReference>
<dbReference type="Proteomes" id="UP000694387">
    <property type="component" value="Chromosome X"/>
</dbReference>
<dbReference type="GeneTree" id="ENSGT00940000163653"/>
<dbReference type="PANTHER" id="PTHR47958">
    <property type="entry name" value="ATP-DEPENDENT RNA HELICASE DBP3"/>
    <property type="match status" value="1"/>
</dbReference>
<dbReference type="Gene3D" id="3.40.50.300">
    <property type="entry name" value="P-loop containing nucleotide triphosphate hydrolases"/>
    <property type="match status" value="1"/>
</dbReference>
<reference evidence="2" key="3">
    <citation type="submission" date="2025-09" db="UniProtKB">
        <authorList>
            <consortium name="Ensembl"/>
        </authorList>
    </citation>
    <scope>IDENTIFICATION</scope>
</reference>
<dbReference type="AlphaFoldDB" id="A0A9L0J6A3"/>
<dbReference type="SUPFAM" id="SSF52540">
    <property type="entry name" value="P-loop containing nucleoside triphosphate hydrolases"/>
    <property type="match status" value="1"/>
</dbReference>
<organism evidence="2 3">
    <name type="scientific">Equus asinus</name>
    <name type="common">Donkey</name>
    <name type="synonym">Equus africanus asinus</name>
    <dbReference type="NCBI Taxonomy" id="9793"/>
    <lineage>
        <taxon>Eukaryota</taxon>
        <taxon>Metazoa</taxon>
        <taxon>Chordata</taxon>
        <taxon>Craniata</taxon>
        <taxon>Vertebrata</taxon>
        <taxon>Euteleostomi</taxon>
        <taxon>Mammalia</taxon>
        <taxon>Eutheria</taxon>
        <taxon>Laurasiatheria</taxon>
        <taxon>Perissodactyla</taxon>
        <taxon>Equidae</taxon>
        <taxon>Equus</taxon>
    </lineage>
</organism>
<reference evidence="2 3" key="1">
    <citation type="journal article" date="2020" name="Nat. Commun.">
        <title>Donkey genomes provide new insights into domestication and selection for coat color.</title>
        <authorList>
            <person name="Wang"/>
            <person name="C."/>
            <person name="Li"/>
            <person name="H."/>
            <person name="Guo"/>
            <person name="Y."/>
            <person name="Huang"/>
            <person name="J."/>
            <person name="Sun"/>
            <person name="Y."/>
            <person name="Min"/>
            <person name="J."/>
            <person name="Wang"/>
            <person name="J."/>
            <person name="Fang"/>
            <person name="X."/>
            <person name="Zhao"/>
            <person name="Z."/>
            <person name="Wang"/>
            <person name="S."/>
            <person name="Zhang"/>
            <person name="Y."/>
            <person name="Liu"/>
            <person name="Q."/>
            <person name="Jiang"/>
            <person name="Q."/>
            <person name="Wang"/>
            <person name="X."/>
            <person name="Guo"/>
            <person name="Y."/>
            <person name="Yang"/>
            <person name="C."/>
            <person name="Wang"/>
            <person name="Y."/>
            <person name="Tian"/>
            <person name="F."/>
            <person name="Zhuang"/>
            <person name="G."/>
            <person name="Fan"/>
            <person name="Y."/>
            <person name="Gao"/>
            <person name="Q."/>
            <person name="Li"/>
            <person name="Y."/>
            <person name="Ju"/>
            <person name="Z."/>
            <person name="Li"/>
            <person name="J."/>
            <person name="Li"/>
            <person name="R."/>
            <person name="Hou"/>
            <person name="M."/>
            <person name="Yang"/>
            <person name="G."/>
            <person name="Liu"/>
            <person name="G."/>
            <person name="Liu"/>
            <person name="W."/>
            <person name="Guo"/>
            <person name="J."/>
            <person name="Pan"/>
            <person name="S."/>
            <person name="Fan"/>
            <person name="G."/>
            <person name="Zhang"/>
            <person name="W."/>
            <person name="Zhang"/>
            <person name="R."/>
            <person name="Yu"/>
            <person name="J."/>
            <person name="Zhang"/>
            <person name="X."/>
            <person name="Yin"/>
            <person name="Q."/>
            <person name="Ji"/>
            <person name="C."/>
            <person name="Jin"/>
            <person name="Y."/>
            <person name="Yue"/>
            <person name="G."/>
            <person name="Liu"/>
            <person name="M."/>
            <person name="Xu"/>
            <person name="J."/>
            <person name="Liu"/>
            <person name="S."/>
            <person name="Jordana"/>
            <person name="J."/>
            <person name="Noce"/>
            <person name="A."/>
            <person name="Amills"/>
            <person name="M."/>
            <person name="Wu"/>
            <person name="D.D."/>
            <person name="Li"/>
            <person name="S."/>
            <person name="Zhou"/>
            <person name="X. and Zhong"/>
            <person name="J."/>
        </authorList>
    </citation>
    <scope>NUCLEOTIDE SEQUENCE [LARGE SCALE GENOMIC DNA]</scope>
</reference>
<dbReference type="GO" id="GO:0005524">
    <property type="term" value="F:ATP binding"/>
    <property type="evidence" value="ECO:0007669"/>
    <property type="project" value="InterPro"/>
</dbReference>
<feature type="domain" description="DEAD/DEAH-box helicase" evidence="1">
    <location>
        <begin position="21"/>
        <end position="72"/>
    </location>
</feature>
<accession>A0A9L0J6A3</accession>
<evidence type="ECO:0000259" key="1">
    <source>
        <dbReference type="Pfam" id="PF00270"/>
    </source>
</evidence>
<dbReference type="InterPro" id="IPR027417">
    <property type="entry name" value="P-loop_NTPase"/>
</dbReference>
<evidence type="ECO:0000313" key="2">
    <source>
        <dbReference type="Ensembl" id="ENSEASP00005044775.1"/>
    </source>
</evidence>
<keyword evidence="3" id="KW-1185">Reference proteome</keyword>
<protein>
    <recommendedName>
        <fullName evidence="1">DEAD/DEAH-box helicase domain-containing protein</fullName>
    </recommendedName>
</protein>
<dbReference type="InterPro" id="IPR011545">
    <property type="entry name" value="DEAD/DEAH_box_helicase_dom"/>
</dbReference>
<dbReference type="GO" id="GO:0003676">
    <property type="term" value="F:nucleic acid binding"/>
    <property type="evidence" value="ECO:0007669"/>
    <property type="project" value="InterPro"/>
</dbReference>
<name>A0A9L0J6A3_EQUAS</name>
<proteinExistence type="predicted"/>
<reference evidence="2" key="2">
    <citation type="submission" date="2025-08" db="UniProtKB">
        <authorList>
            <consortium name="Ensembl"/>
        </authorList>
    </citation>
    <scope>IDENTIFICATION</scope>
</reference>